<keyword evidence="1" id="KW-0472">Membrane</keyword>
<organism evidence="2 3">
    <name type="scientific">Phocaeicola plebeius CAG:211</name>
    <dbReference type="NCBI Taxonomy" id="1263052"/>
    <lineage>
        <taxon>Bacteria</taxon>
        <taxon>Pseudomonadati</taxon>
        <taxon>Bacteroidota</taxon>
        <taxon>Bacteroidia</taxon>
        <taxon>Bacteroidales</taxon>
        <taxon>Bacteroidaceae</taxon>
        <taxon>Phocaeicola</taxon>
    </lineage>
</organism>
<dbReference type="PROSITE" id="PS51257">
    <property type="entry name" value="PROKAR_LIPOPROTEIN"/>
    <property type="match status" value="1"/>
</dbReference>
<evidence type="ECO:0000256" key="1">
    <source>
        <dbReference type="SAM" id="Phobius"/>
    </source>
</evidence>
<proteinExistence type="predicted"/>
<protein>
    <submittedName>
        <fullName evidence="2">Uncharacterized protein</fullName>
    </submittedName>
</protein>
<comment type="caution">
    <text evidence="2">The sequence shown here is derived from an EMBL/GenBank/DDBJ whole genome shotgun (WGS) entry which is preliminary data.</text>
</comment>
<feature type="transmembrane region" description="Helical" evidence="1">
    <location>
        <begin position="12"/>
        <end position="31"/>
    </location>
</feature>
<reference evidence="2" key="1">
    <citation type="submission" date="2012-11" db="EMBL/GenBank/DDBJ databases">
        <title>Dependencies among metagenomic species, viruses, plasmids and units of genetic variation.</title>
        <authorList>
            <person name="Nielsen H.B."/>
            <person name="Almeida M."/>
            <person name="Juncker A.S."/>
            <person name="Rasmussen S."/>
            <person name="Li J."/>
            <person name="Sunagawa S."/>
            <person name="Plichta D."/>
            <person name="Gautier L."/>
            <person name="Le Chatelier E."/>
            <person name="Peletier E."/>
            <person name="Bonde I."/>
            <person name="Nielsen T."/>
            <person name="Manichanh C."/>
            <person name="Arumugam M."/>
            <person name="Batto J."/>
            <person name="Santos M.B.Q.D."/>
            <person name="Blom N."/>
            <person name="Borruel N."/>
            <person name="Burgdorf K.S."/>
            <person name="Boumezbeur F."/>
            <person name="Casellas F."/>
            <person name="Dore J."/>
            <person name="Guarner F."/>
            <person name="Hansen T."/>
            <person name="Hildebrand F."/>
            <person name="Kaas R.S."/>
            <person name="Kennedy S."/>
            <person name="Kristiansen K."/>
            <person name="Kultima J.R."/>
            <person name="Leonard P."/>
            <person name="Levenez F."/>
            <person name="Lund O."/>
            <person name="Moumen B."/>
            <person name="Le Paslier D."/>
            <person name="Pons N."/>
            <person name="Pedersen O."/>
            <person name="Prifti E."/>
            <person name="Qin J."/>
            <person name="Raes J."/>
            <person name="Tap J."/>
            <person name="Tims S."/>
            <person name="Ussery D.W."/>
            <person name="Yamada T."/>
            <person name="MetaHit consortium"/>
            <person name="Renault P."/>
            <person name="Sicheritz-Ponten T."/>
            <person name="Bork P."/>
            <person name="Wang J."/>
            <person name="Brunak S."/>
            <person name="Ehrlich S.D."/>
        </authorList>
    </citation>
    <scope>NUCLEOTIDE SEQUENCE [LARGE SCALE GENOMIC DNA]</scope>
</reference>
<dbReference type="AlphaFoldDB" id="R5VCI6"/>
<accession>R5VCI6</accession>
<keyword evidence="1" id="KW-1133">Transmembrane helix</keyword>
<sequence>MELSVRERQKALTVTLAMLCIACACLFYLGYRLCMYY</sequence>
<dbReference type="EMBL" id="CBAT010000232">
    <property type="protein sequence ID" value="CCZ88343.1"/>
    <property type="molecule type" value="Genomic_DNA"/>
</dbReference>
<gene>
    <name evidence="2" type="ORF">BN536_00651</name>
</gene>
<dbReference type="Proteomes" id="UP000018372">
    <property type="component" value="Unassembled WGS sequence"/>
</dbReference>
<evidence type="ECO:0000313" key="3">
    <source>
        <dbReference type="Proteomes" id="UP000018372"/>
    </source>
</evidence>
<name>R5VCI6_9BACT</name>
<keyword evidence="1" id="KW-0812">Transmembrane</keyword>
<evidence type="ECO:0000313" key="2">
    <source>
        <dbReference type="EMBL" id="CCZ88343.1"/>
    </source>
</evidence>